<evidence type="ECO:0000259" key="1">
    <source>
        <dbReference type="Pfam" id="PF06985"/>
    </source>
</evidence>
<dbReference type="Pfam" id="PF06985">
    <property type="entry name" value="HET"/>
    <property type="match status" value="1"/>
</dbReference>
<gene>
    <name evidence="2" type="ORF">Aory05_000203700</name>
</gene>
<organism evidence="2 3">
    <name type="scientific">Aspergillus oryzae var. brunneus</name>
    <dbReference type="NCBI Taxonomy" id="332754"/>
    <lineage>
        <taxon>Eukaryota</taxon>
        <taxon>Fungi</taxon>
        <taxon>Dikarya</taxon>
        <taxon>Ascomycota</taxon>
        <taxon>Pezizomycotina</taxon>
        <taxon>Eurotiomycetes</taxon>
        <taxon>Eurotiomycetidae</taxon>
        <taxon>Eurotiales</taxon>
        <taxon>Aspergillaceae</taxon>
        <taxon>Aspergillus</taxon>
        <taxon>Aspergillus subgen. Circumdati</taxon>
    </lineage>
</organism>
<protein>
    <submittedName>
        <fullName evidence="2">Unnamed protein product</fullName>
    </submittedName>
</protein>
<keyword evidence="3" id="KW-1185">Reference proteome</keyword>
<dbReference type="EMBL" id="BSYB01000006">
    <property type="protein sequence ID" value="GMG42937.1"/>
    <property type="molecule type" value="Genomic_DNA"/>
</dbReference>
<evidence type="ECO:0000313" key="3">
    <source>
        <dbReference type="Proteomes" id="UP001165189"/>
    </source>
</evidence>
<feature type="domain" description="Heterokaryon incompatibility" evidence="1">
    <location>
        <begin position="29"/>
        <end position="118"/>
    </location>
</feature>
<sequence length="128" mass="14933">MRLLKTTKSEVGHFEIELFTDEQLHNLPYAILSHTWGPDEVTLQNINDPLVKSWTGYMKIEQCCAIAYSSGYDYVWIDTCCIDKTSSTELSEAINSMFLWYQEAKVCYAYLSDVRQTTFEDSRWFTRG</sequence>
<name>A0ABQ6KKD7_ASPOZ</name>
<dbReference type="InterPro" id="IPR010730">
    <property type="entry name" value="HET"/>
</dbReference>
<evidence type="ECO:0000313" key="2">
    <source>
        <dbReference type="EMBL" id="GMG42937.1"/>
    </source>
</evidence>
<dbReference type="Proteomes" id="UP001165189">
    <property type="component" value="Unassembled WGS sequence"/>
</dbReference>
<dbReference type="PANTHER" id="PTHR10622:SF10">
    <property type="entry name" value="HET DOMAIN-CONTAINING PROTEIN"/>
    <property type="match status" value="1"/>
</dbReference>
<proteinExistence type="predicted"/>
<accession>A0ABQ6KKD7</accession>
<reference evidence="2" key="1">
    <citation type="submission" date="2023-04" db="EMBL/GenBank/DDBJ databases">
        <title>Aspergillus oryzae var. brunneus NBRC 4377.</title>
        <authorList>
            <person name="Ichikawa N."/>
            <person name="Sato H."/>
            <person name="Tonouchi N."/>
        </authorList>
    </citation>
    <scope>NUCLEOTIDE SEQUENCE</scope>
    <source>
        <strain evidence="2">NBRC 4377</strain>
    </source>
</reference>
<dbReference type="PANTHER" id="PTHR10622">
    <property type="entry name" value="HET DOMAIN-CONTAINING PROTEIN"/>
    <property type="match status" value="1"/>
</dbReference>
<comment type="caution">
    <text evidence="2">The sequence shown here is derived from an EMBL/GenBank/DDBJ whole genome shotgun (WGS) entry which is preliminary data.</text>
</comment>